<protein>
    <submittedName>
        <fullName evidence="2">Recombinase</fullName>
    </submittedName>
</protein>
<name>A0A3S9U7Z7_9CAUD</name>
<sequence length="228" mass="25672">MYRESKQTDLVYPAIFAARKMFVKVLKDRVNSHLKNSYATLDSVLDTISEPLFDNGLYIEQSMDESTTRDTLRVITTVRHESGQFVSFLNVMPVAKQDAQGAGSAFTYSRRYSLAACFGLSQADDDAERSVLTARDWNKKLDKCEDKDSLQSCFKDAWKNLDAANRAVVQSHYEERKAKFEAESAPNGGGFKLPQLKDVAKVKDEVATQRTQSVQSEQSEATPIENFE</sequence>
<proteinExistence type="predicted"/>
<accession>A0A3S9U7Z7</accession>
<feature type="region of interest" description="Disordered" evidence="1">
    <location>
        <begin position="204"/>
        <end position="228"/>
    </location>
</feature>
<gene>
    <name evidence="2" type="ORF">AAS23_gp26</name>
</gene>
<dbReference type="Pfam" id="PF04404">
    <property type="entry name" value="ERF"/>
    <property type="match status" value="1"/>
</dbReference>
<dbReference type="InterPro" id="IPR007499">
    <property type="entry name" value="ERF_bacteria_virus"/>
</dbReference>
<dbReference type="EMBL" id="MK095606">
    <property type="protein sequence ID" value="AZS06339.1"/>
    <property type="molecule type" value="Genomic_DNA"/>
</dbReference>
<reference evidence="2 3" key="1">
    <citation type="submission" date="2018-10" db="EMBL/GenBank/DDBJ databases">
        <title>Complete genome sequence of Pantoea phage vB_PagS_AAS23.</title>
        <authorList>
            <person name="Truncaite L."/>
            <person name="Simoliuniene M."/>
            <person name="Kazlauskas D."/>
            <person name="Meskys R."/>
            <person name="Simoliunas E."/>
        </authorList>
    </citation>
    <scope>NUCLEOTIDE SEQUENCE [LARGE SCALE GENOMIC DNA]</scope>
    <source>
        <strain evidence="2">AAS23</strain>
    </source>
</reference>
<evidence type="ECO:0000313" key="3">
    <source>
        <dbReference type="Proteomes" id="UP000288641"/>
    </source>
</evidence>
<dbReference type="Proteomes" id="UP000288641">
    <property type="component" value="Segment"/>
</dbReference>
<evidence type="ECO:0000256" key="1">
    <source>
        <dbReference type="SAM" id="MobiDB-lite"/>
    </source>
</evidence>
<organism evidence="2 3">
    <name type="scientific">Pantoea phage vB_PagS_AAS23</name>
    <dbReference type="NCBI Taxonomy" id="2499073"/>
    <lineage>
        <taxon>Viruses</taxon>
        <taxon>Duplodnaviria</taxon>
        <taxon>Heunggongvirae</taxon>
        <taxon>Uroviricota</taxon>
        <taxon>Caudoviricetes</taxon>
        <taxon>Drexlerviridae</taxon>
        <taxon>Sauletekiovirus</taxon>
        <taxon>Sauletekiovirus AAS23</taxon>
    </lineage>
</organism>
<feature type="compositionally biased region" description="Polar residues" evidence="1">
    <location>
        <begin position="208"/>
        <end position="221"/>
    </location>
</feature>
<evidence type="ECO:0000313" key="2">
    <source>
        <dbReference type="EMBL" id="AZS06339.1"/>
    </source>
</evidence>
<keyword evidence="3" id="KW-1185">Reference proteome</keyword>